<dbReference type="InterPro" id="IPR002033">
    <property type="entry name" value="TatC"/>
</dbReference>
<comment type="subunit">
    <text evidence="5">Forms a complex with TatA.</text>
</comment>
<dbReference type="GO" id="GO:0065002">
    <property type="term" value="P:intracellular protein transmembrane transport"/>
    <property type="evidence" value="ECO:0007669"/>
    <property type="project" value="TreeGrafter"/>
</dbReference>
<dbReference type="HAMAP" id="MF_00902">
    <property type="entry name" value="TatC"/>
    <property type="match status" value="1"/>
</dbReference>
<name>A0A8J3I0R3_9CHLR</name>
<feature type="transmembrane region" description="Helical" evidence="5">
    <location>
        <begin position="87"/>
        <end position="117"/>
    </location>
</feature>
<dbReference type="GO" id="GO:0009977">
    <property type="term" value="F:proton motive force dependent protein transmembrane transporter activity"/>
    <property type="evidence" value="ECO:0007669"/>
    <property type="project" value="TreeGrafter"/>
</dbReference>
<dbReference type="EMBL" id="BNJF01000001">
    <property type="protein sequence ID" value="GHO43429.1"/>
    <property type="molecule type" value="Genomic_DNA"/>
</dbReference>
<comment type="similarity">
    <text evidence="5">Belongs to the TatC family.</text>
</comment>
<dbReference type="Proteomes" id="UP000612362">
    <property type="component" value="Unassembled WGS sequence"/>
</dbReference>
<gene>
    <name evidence="5 7" type="primary">tatC</name>
    <name evidence="7" type="ORF">KSX_15920</name>
</gene>
<dbReference type="NCBIfam" id="TIGR00945">
    <property type="entry name" value="tatC"/>
    <property type="match status" value="1"/>
</dbReference>
<organism evidence="7 8">
    <name type="scientific">Ktedonospora formicarum</name>
    <dbReference type="NCBI Taxonomy" id="2778364"/>
    <lineage>
        <taxon>Bacteria</taxon>
        <taxon>Bacillati</taxon>
        <taxon>Chloroflexota</taxon>
        <taxon>Ktedonobacteria</taxon>
        <taxon>Ktedonobacterales</taxon>
        <taxon>Ktedonobacteraceae</taxon>
        <taxon>Ktedonospora</taxon>
    </lineage>
</organism>
<evidence type="ECO:0000256" key="5">
    <source>
        <dbReference type="HAMAP-Rule" id="MF_00902"/>
    </source>
</evidence>
<dbReference type="PRINTS" id="PR01840">
    <property type="entry name" value="TATCFAMILY"/>
</dbReference>
<protein>
    <recommendedName>
        <fullName evidence="5">Sec-independent protein translocase protein TatC</fullName>
    </recommendedName>
</protein>
<feature type="transmembrane region" description="Helical" evidence="5">
    <location>
        <begin position="138"/>
        <end position="161"/>
    </location>
</feature>
<evidence type="ECO:0000256" key="3">
    <source>
        <dbReference type="ARBA" id="ARBA00022989"/>
    </source>
</evidence>
<keyword evidence="5" id="KW-0653">Protein transport</keyword>
<feature type="transmembrane region" description="Helical" evidence="5">
    <location>
        <begin position="244"/>
        <end position="265"/>
    </location>
</feature>
<dbReference type="Pfam" id="PF00902">
    <property type="entry name" value="TatC"/>
    <property type="match status" value="1"/>
</dbReference>
<reference evidence="7" key="1">
    <citation type="submission" date="2020-10" db="EMBL/GenBank/DDBJ databases">
        <title>Taxonomic study of unclassified bacteria belonging to the class Ktedonobacteria.</title>
        <authorList>
            <person name="Yabe S."/>
            <person name="Wang C.M."/>
            <person name="Zheng Y."/>
            <person name="Sakai Y."/>
            <person name="Cavaletti L."/>
            <person name="Monciardini P."/>
            <person name="Donadio S."/>
        </authorList>
    </citation>
    <scope>NUCLEOTIDE SEQUENCE</scope>
    <source>
        <strain evidence="7">SOSP1-1</strain>
    </source>
</reference>
<keyword evidence="4 5" id="KW-0472">Membrane</keyword>
<proteinExistence type="inferred from homology"/>
<dbReference type="GO" id="GO:0043953">
    <property type="term" value="P:protein transport by the Tat complex"/>
    <property type="evidence" value="ECO:0007669"/>
    <property type="project" value="UniProtKB-UniRule"/>
</dbReference>
<accession>A0A8J3I0R3</accession>
<feature type="region of interest" description="Disordered" evidence="6">
    <location>
        <begin position="1"/>
        <end position="23"/>
    </location>
</feature>
<keyword evidence="5" id="KW-0811">Translocation</keyword>
<keyword evidence="2 5" id="KW-0812">Transmembrane</keyword>
<sequence length="267" mass="29603">MATSNVNQQERGLSTYVDDSPEEGENELAESAMTLIEHLEELRKRIFVCLISVAVFSIIAFIFREQILNFLTAPLPRTASAVGNGKIVVIGIAEGFTVTLLMSLAVGILLSIPVILYETWAFIAPGLYQREKKHAVPFIILGIVLFAAGISLGYIVIRYPLEFLVSFSSGMFTEMVTADSYFSFVIYFMLAFGVVFEIPLVLTFMAMIGLITSDTLKQRRSTAHVGMWIASCFITPGADFYSPIILGVTMSCLFELTIIFIRIFAKK</sequence>
<dbReference type="RefSeq" id="WP_220192903.1">
    <property type="nucleotide sequence ID" value="NZ_BNJF01000001.1"/>
</dbReference>
<feature type="transmembrane region" description="Helical" evidence="5">
    <location>
        <begin position="46"/>
        <end position="67"/>
    </location>
</feature>
<comment type="caution">
    <text evidence="7">The sequence shown here is derived from an EMBL/GenBank/DDBJ whole genome shotgun (WGS) entry which is preliminary data.</text>
</comment>
<feature type="transmembrane region" description="Helical" evidence="5">
    <location>
        <begin position="181"/>
        <end position="210"/>
    </location>
</feature>
<evidence type="ECO:0000256" key="2">
    <source>
        <dbReference type="ARBA" id="ARBA00022692"/>
    </source>
</evidence>
<evidence type="ECO:0000313" key="8">
    <source>
        <dbReference type="Proteomes" id="UP000612362"/>
    </source>
</evidence>
<evidence type="ECO:0000256" key="6">
    <source>
        <dbReference type="SAM" id="MobiDB-lite"/>
    </source>
</evidence>
<dbReference type="AlphaFoldDB" id="A0A8J3I0R3"/>
<dbReference type="PANTHER" id="PTHR30371:SF0">
    <property type="entry name" value="SEC-INDEPENDENT PROTEIN TRANSLOCASE PROTEIN TATC, CHLOROPLASTIC-RELATED"/>
    <property type="match status" value="1"/>
</dbReference>
<evidence type="ECO:0000256" key="4">
    <source>
        <dbReference type="ARBA" id="ARBA00023136"/>
    </source>
</evidence>
<comment type="subcellular location">
    <subcellularLocation>
        <location evidence="5">Cell membrane</location>
        <topology evidence="5">Multi-pass membrane protein</topology>
    </subcellularLocation>
    <subcellularLocation>
        <location evidence="1">Membrane</location>
        <topology evidence="1">Multi-pass membrane protein</topology>
    </subcellularLocation>
</comment>
<comment type="function">
    <text evidence="5">Part of the twin-arginine translocation (Tat) system that transports large folded proteins containing a characteristic twin-arginine motif in their signal peptide across membranes.</text>
</comment>
<evidence type="ECO:0000256" key="1">
    <source>
        <dbReference type="ARBA" id="ARBA00004141"/>
    </source>
</evidence>
<evidence type="ECO:0000313" key="7">
    <source>
        <dbReference type="EMBL" id="GHO43429.1"/>
    </source>
</evidence>
<keyword evidence="5" id="KW-1003">Cell membrane</keyword>
<feature type="compositionally biased region" description="Polar residues" evidence="6">
    <location>
        <begin position="1"/>
        <end position="12"/>
    </location>
</feature>
<dbReference type="GO" id="GO:0033281">
    <property type="term" value="C:TAT protein transport complex"/>
    <property type="evidence" value="ECO:0007669"/>
    <property type="project" value="UniProtKB-UniRule"/>
</dbReference>
<dbReference type="PANTHER" id="PTHR30371">
    <property type="entry name" value="SEC-INDEPENDENT PROTEIN TRANSLOCASE PROTEIN TATC"/>
    <property type="match status" value="1"/>
</dbReference>
<keyword evidence="3 5" id="KW-1133">Transmembrane helix</keyword>
<keyword evidence="5" id="KW-0813">Transport</keyword>
<feature type="transmembrane region" description="Helical" evidence="5">
    <location>
        <begin position="222"/>
        <end position="238"/>
    </location>
</feature>
<keyword evidence="8" id="KW-1185">Reference proteome</keyword>